<dbReference type="SUPFAM" id="SSF51445">
    <property type="entry name" value="(Trans)glycosidases"/>
    <property type="match status" value="1"/>
</dbReference>
<proteinExistence type="inferred from homology"/>
<feature type="domain" description="Glycoside hydrolase family 31 TIM barrel" evidence="4">
    <location>
        <begin position="215"/>
        <end position="519"/>
    </location>
</feature>
<dbReference type="Proteomes" id="UP000183670">
    <property type="component" value="Unassembled WGS sequence"/>
</dbReference>
<dbReference type="InterPro" id="IPR000322">
    <property type="entry name" value="Glyco_hydro_31_TIM"/>
</dbReference>
<keyword evidence="2" id="KW-0378">Hydrolase</keyword>
<dbReference type="Gene3D" id="2.60.40.1760">
    <property type="entry name" value="glycosyl hydrolase (family 31)"/>
    <property type="match status" value="1"/>
</dbReference>
<dbReference type="PANTHER" id="PTHR43863:SF2">
    <property type="entry name" value="MALTASE-GLUCOAMYLASE"/>
    <property type="match status" value="1"/>
</dbReference>
<dbReference type="InterPro" id="IPR017853">
    <property type="entry name" value="GH"/>
</dbReference>
<feature type="signal peptide" evidence="3">
    <location>
        <begin position="1"/>
        <end position="19"/>
    </location>
</feature>
<evidence type="ECO:0000256" key="2">
    <source>
        <dbReference type="RuleBase" id="RU361185"/>
    </source>
</evidence>
<evidence type="ECO:0000313" key="7">
    <source>
        <dbReference type="EMBL" id="SDB76586.1"/>
    </source>
</evidence>
<dbReference type="InterPro" id="IPR033403">
    <property type="entry name" value="DUF5110"/>
</dbReference>
<accession>A0A1G6G5W3</accession>
<dbReference type="InterPro" id="IPR051816">
    <property type="entry name" value="Glycosyl_Hydrolase_31"/>
</dbReference>
<dbReference type="SUPFAM" id="SSF51011">
    <property type="entry name" value="Glycosyl hydrolase domain"/>
    <property type="match status" value="1"/>
</dbReference>
<sequence>MKNFYLFFLITFFSISLGAQEKSNNVAYEDTNVRFTVISDGTIRMEYAPDGKFIDQHSFLAVERNYPAVKFKLKKGAWIELSTSKMKLRYKKNSGAFTAENLQISSMKGLTPAFVWKPGMKQQYNLKGTTRTLDGWDGDKCWGHKADLEDGLLAKDGWTCLDDSNNFLFDGDADNWNWVKTREHVEGAQDWYFMAYGHDYKAALKDYTLFAGRMPLPPRYAFGYWWSRYWMYSDHELRELCKNFENYNIPLDVLVIDMDWHYTDKGRGSWTGWTWNKELFPDYRKLLKDLKADNGLRVTLNLHPAEGVRSYEEQYEAVARDNGVDPATKQEIPWISSKKSFIKSMFKNVLMPMNNAGIDFWWLDWQQEPFDKEVKNLSNTWWLNYIFFSQMERERQTRPLIYHRWGGLGNHRYQVGFSGDTFISWASLDYQTYFNSTASNVLYGYWSHDIGGHQGVDHIDPELYVRWMQFGAFSPILRSHSTKIAGLTKEPWVFSNEVSDILRGIIRQRYNMVPYIYTMAREAYETGLSLCRPMYYDYPETQEAYDYRNQYMFGNDVMVAPATSPMKDGYTEVKVWLPEGQWYEFASGKTLQGGQVLTRYFALDEYPIYIKAGAVLPMYNDKVMNLNGKDETIVLNVIPGKTSSEFTLYEDNGDDKNYQKEFATTAIHSEKTGSKLTLTISPRKGSYKEMPAQRSYQVKVLASAIPESVTVDGQKQDFVYLNEEFALLVDIPQKDCNREKVVAIEYPASEVNLDGLFGAAKRVAKAMEKLKYRNSYIVFQPDFCKLGSIKEAIRYTPENLDDLSAEFWKSYKNLPALLKDVQKLNEDEVKWFLQLIKYEQ</sequence>
<gene>
    <name evidence="7" type="ORF">SAMN05192581_101061</name>
</gene>
<dbReference type="CDD" id="cd06595">
    <property type="entry name" value="GH31_u1"/>
    <property type="match status" value="1"/>
</dbReference>
<reference evidence="7 8" key="1">
    <citation type="submission" date="2016-10" db="EMBL/GenBank/DDBJ databases">
        <authorList>
            <person name="de Groot N.N."/>
        </authorList>
    </citation>
    <scope>NUCLEOTIDE SEQUENCE [LARGE SCALE GENOMIC DNA]</scope>
    <source>
        <strain evidence="7 8">NLAE-zl-C500</strain>
    </source>
</reference>
<dbReference type="PANTHER" id="PTHR43863">
    <property type="entry name" value="HYDROLASE, PUTATIVE (AFU_ORTHOLOGUE AFUA_1G03140)-RELATED"/>
    <property type="match status" value="1"/>
</dbReference>
<evidence type="ECO:0000259" key="5">
    <source>
        <dbReference type="Pfam" id="PF17137"/>
    </source>
</evidence>
<keyword evidence="2" id="KW-0326">Glycosidase</keyword>
<feature type="domain" description="DUF5110" evidence="5">
    <location>
        <begin position="634"/>
        <end position="701"/>
    </location>
</feature>
<evidence type="ECO:0000259" key="6">
    <source>
        <dbReference type="Pfam" id="PF21365"/>
    </source>
</evidence>
<evidence type="ECO:0000256" key="1">
    <source>
        <dbReference type="ARBA" id="ARBA00007806"/>
    </source>
</evidence>
<dbReference type="Pfam" id="PF17137">
    <property type="entry name" value="DUF5110"/>
    <property type="match status" value="1"/>
</dbReference>
<dbReference type="Gene3D" id="3.20.20.80">
    <property type="entry name" value="Glycosidases"/>
    <property type="match status" value="1"/>
</dbReference>
<evidence type="ECO:0000313" key="8">
    <source>
        <dbReference type="Proteomes" id="UP000183670"/>
    </source>
</evidence>
<evidence type="ECO:0000259" key="4">
    <source>
        <dbReference type="Pfam" id="PF01055"/>
    </source>
</evidence>
<dbReference type="Gene3D" id="2.60.40.1180">
    <property type="entry name" value="Golgi alpha-mannosidase II"/>
    <property type="match status" value="2"/>
</dbReference>
<feature type="chain" id="PRO_5010288716" description="DUF5110 domain-containing protein" evidence="3">
    <location>
        <begin position="20"/>
        <end position="840"/>
    </location>
</feature>
<protein>
    <recommendedName>
        <fullName evidence="9">DUF5110 domain-containing protein</fullName>
    </recommendedName>
</protein>
<comment type="similarity">
    <text evidence="1 2">Belongs to the glycosyl hydrolase 31 family.</text>
</comment>
<dbReference type="InterPro" id="IPR048395">
    <property type="entry name" value="Glyco_hydro_31_C"/>
</dbReference>
<dbReference type="InterPro" id="IPR013780">
    <property type="entry name" value="Glyco_hydro_b"/>
</dbReference>
<keyword evidence="3" id="KW-0732">Signal</keyword>
<dbReference type="GO" id="GO:0005975">
    <property type="term" value="P:carbohydrate metabolic process"/>
    <property type="evidence" value="ECO:0007669"/>
    <property type="project" value="InterPro"/>
</dbReference>
<evidence type="ECO:0008006" key="9">
    <source>
        <dbReference type="Google" id="ProtNLM"/>
    </source>
</evidence>
<feature type="domain" description="Glycosyl hydrolase family 31 C-terminal" evidence="6">
    <location>
        <begin position="527"/>
        <end position="616"/>
    </location>
</feature>
<evidence type="ECO:0000256" key="3">
    <source>
        <dbReference type="SAM" id="SignalP"/>
    </source>
</evidence>
<dbReference type="RefSeq" id="WP_074557431.1">
    <property type="nucleotide sequence ID" value="NZ_FMYE01000010.1"/>
</dbReference>
<organism evidence="7 8">
    <name type="scientific">Bacteroides ovatus</name>
    <dbReference type="NCBI Taxonomy" id="28116"/>
    <lineage>
        <taxon>Bacteria</taxon>
        <taxon>Pseudomonadati</taxon>
        <taxon>Bacteroidota</taxon>
        <taxon>Bacteroidia</taxon>
        <taxon>Bacteroidales</taxon>
        <taxon>Bacteroidaceae</taxon>
        <taxon>Bacteroides</taxon>
    </lineage>
</organism>
<dbReference type="EMBL" id="FMYE01000010">
    <property type="protein sequence ID" value="SDB76586.1"/>
    <property type="molecule type" value="Genomic_DNA"/>
</dbReference>
<name>A0A1G6G5W3_BACOV</name>
<dbReference type="Pfam" id="PF21365">
    <property type="entry name" value="Glyco_hydro_31_3rd"/>
    <property type="match status" value="1"/>
</dbReference>
<dbReference type="Pfam" id="PF01055">
    <property type="entry name" value="Glyco_hydro_31_2nd"/>
    <property type="match status" value="1"/>
</dbReference>
<dbReference type="GO" id="GO:0004553">
    <property type="term" value="F:hydrolase activity, hydrolyzing O-glycosyl compounds"/>
    <property type="evidence" value="ECO:0007669"/>
    <property type="project" value="InterPro"/>
</dbReference>
<dbReference type="AlphaFoldDB" id="A0A1G6G5W3"/>